<name>A0ACC0IYX4_9ERIC</name>
<reference evidence="1 2" key="1">
    <citation type="journal article" date="2022" name="Plant J.">
        <title>Chromosome-level genome of Camellia lanceoleosa provides a valuable resource for understanding genome evolution and self-incompatibility.</title>
        <authorList>
            <person name="Gong W."/>
            <person name="Xiao S."/>
            <person name="Wang L."/>
            <person name="Liao Z."/>
            <person name="Chang Y."/>
            <person name="Mo W."/>
            <person name="Hu G."/>
            <person name="Li W."/>
            <person name="Zhao G."/>
            <person name="Zhu H."/>
            <person name="Hu X."/>
            <person name="Ji K."/>
            <person name="Xiang X."/>
            <person name="Song Q."/>
            <person name="Yuan D."/>
            <person name="Jin S."/>
            <person name="Zhang L."/>
        </authorList>
    </citation>
    <scope>NUCLEOTIDE SEQUENCE [LARGE SCALE GENOMIC DNA]</scope>
    <source>
        <strain evidence="1">SQ_2022a</strain>
    </source>
</reference>
<dbReference type="Proteomes" id="UP001060215">
    <property type="component" value="Chromosome 1"/>
</dbReference>
<comment type="caution">
    <text evidence="1">The sequence shown here is derived from an EMBL/GenBank/DDBJ whole genome shotgun (WGS) entry which is preliminary data.</text>
</comment>
<gene>
    <name evidence="1" type="ORF">LOK49_LG01G02498</name>
</gene>
<dbReference type="EMBL" id="CM045758">
    <property type="protein sequence ID" value="KAI8029739.1"/>
    <property type="molecule type" value="Genomic_DNA"/>
</dbReference>
<protein>
    <submittedName>
        <fullName evidence="1">Uncharacterized protein</fullName>
    </submittedName>
</protein>
<keyword evidence="2" id="KW-1185">Reference proteome</keyword>
<accession>A0ACC0IYX4</accession>
<evidence type="ECO:0000313" key="2">
    <source>
        <dbReference type="Proteomes" id="UP001060215"/>
    </source>
</evidence>
<organism evidence="1 2">
    <name type="scientific">Camellia lanceoleosa</name>
    <dbReference type="NCBI Taxonomy" id="1840588"/>
    <lineage>
        <taxon>Eukaryota</taxon>
        <taxon>Viridiplantae</taxon>
        <taxon>Streptophyta</taxon>
        <taxon>Embryophyta</taxon>
        <taxon>Tracheophyta</taxon>
        <taxon>Spermatophyta</taxon>
        <taxon>Magnoliopsida</taxon>
        <taxon>eudicotyledons</taxon>
        <taxon>Gunneridae</taxon>
        <taxon>Pentapetalae</taxon>
        <taxon>asterids</taxon>
        <taxon>Ericales</taxon>
        <taxon>Theaceae</taxon>
        <taxon>Camellia</taxon>
    </lineage>
</organism>
<evidence type="ECO:0000313" key="1">
    <source>
        <dbReference type="EMBL" id="KAI8029739.1"/>
    </source>
</evidence>
<sequence>MDRRSWLWRRKSSEKSPGETESSGSASSHSERFSDDQAWSNHHTQSPEVTSKAAPSDELNDSVKTLSEKLSEALLNIRAKEDLVKQHAKVAEEAVSGWEKAESEVLALKQQLEVATQKNSSLEDRNLRLLRKKTQLKLELLSRVEELEIRIIERDLSTQAAETASKQHLESIKKVARLEAECRRLKAGARKASSANDHRSVTASSVYVESFTDSQSDNGERLLVVDNESRKFSGLEPNECEPSHSDSWASALIAELDQFKNENAIRRNVMVPSVDINLMDDFLEMERLAALPETESGSCCPESGVLSDQPHGGESHLKAELDAMINRTAELEEKLEKMEMEKAELEMALTECQDQVKISRDQLMEVELKLVELQTRLSMANEARSAFEVELGATNAKRELAESQLMVVEAEIKTLLSKVGFLEEEVQKERALSGEAVIKCRKMEDEIQKERVLSGEAVVKCRKMEDEILRMKHEVEIRNTASWSGDLKIKQDKELAIASSKFAECQKTIASLGRQLKSLATLEDFLMDSEKTTELPKEGSQFPEDGPESLKLPSCDLHSPKNDSEDPKTISSCPGPLENGGEAGSLLSRSQQPAVTVEKSRNGFGKLFPRSNSRRQNETR</sequence>
<proteinExistence type="predicted"/>